<sequence length="174" mass="19652">MQLRQAKLSNYFIAACILMGIRRSKLETNINDAKLCKLRWVYTKIERQRKNMKEVALHQSDKYYQRKICQKVAPSPLALAGQSVGQWNRSNSNEEMNADATGSMEVEIHQCDKCDKVFNSGRALGGHKRAHYIGPPICRPLSNGRSEMEVAAMAAAEVVARDFNLNEPVEEVLL</sequence>
<dbReference type="EMBL" id="JAGFBR010000006">
    <property type="protein sequence ID" value="KAH0466157.1"/>
    <property type="molecule type" value="Genomic_DNA"/>
</dbReference>
<name>A0AAV7HE60_DENCH</name>
<keyword evidence="3 7" id="KW-0863">Zinc-finger</keyword>
<protein>
    <recommendedName>
        <fullName evidence="8">C2H2-type domain-containing protein</fullName>
    </recommendedName>
</protein>
<keyword evidence="6" id="KW-0804">Transcription</keyword>
<dbReference type="AlphaFoldDB" id="A0AAV7HE60"/>
<evidence type="ECO:0000256" key="6">
    <source>
        <dbReference type="ARBA" id="ARBA00023163"/>
    </source>
</evidence>
<dbReference type="PROSITE" id="PS00028">
    <property type="entry name" value="ZINC_FINGER_C2H2_1"/>
    <property type="match status" value="1"/>
</dbReference>
<feature type="domain" description="C2H2-type" evidence="8">
    <location>
        <begin position="109"/>
        <end position="136"/>
    </location>
</feature>
<gene>
    <name evidence="9" type="ORF">IEQ34_006260</name>
</gene>
<evidence type="ECO:0000256" key="3">
    <source>
        <dbReference type="ARBA" id="ARBA00022771"/>
    </source>
</evidence>
<dbReference type="SUPFAM" id="SSF57667">
    <property type="entry name" value="beta-beta-alpha zinc fingers"/>
    <property type="match status" value="1"/>
</dbReference>
<accession>A0AAV7HE60</accession>
<dbReference type="InterPro" id="IPR044653">
    <property type="entry name" value="AZF1/2/3-like"/>
</dbReference>
<evidence type="ECO:0000256" key="1">
    <source>
        <dbReference type="ARBA" id="ARBA00022723"/>
    </source>
</evidence>
<dbReference type="Proteomes" id="UP000775213">
    <property type="component" value="Unassembled WGS sequence"/>
</dbReference>
<evidence type="ECO:0000313" key="10">
    <source>
        <dbReference type="Proteomes" id="UP000775213"/>
    </source>
</evidence>
<keyword evidence="1" id="KW-0479">Metal-binding</keyword>
<comment type="caution">
    <text evidence="9">The sequence shown here is derived from an EMBL/GenBank/DDBJ whole genome shotgun (WGS) entry which is preliminary data.</text>
</comment>
<dbReference type="PANTHER" id="PTHR45988:SF1">
    <property type="entry name" value="ZINC FINGER PROTEIN AZF2"/>
    <property type="match status" value="1"/>
</dbReference>
<dbReference type="InterPro" id="IPR013087">
    <property type="entry name" value="Znf_C2H2_type"/>
</dbReference>
<keyword evidence="5" id="KW-0805">Transcription regulation</keyword>
<evidence type="ECO:0000259" key="8">
    <source>
        <dbReference type="PROSITE" id="PS50157"/>
    </source>
</evidence>
<dbReference type="PANTHER" id="PTHR45988">
    <property type="entry name" value="C2H2 TYPE ZINC FINGER TRANSCRIPTION FACTOR FAMILY-RELATED"/>
    <property type="match status" value="1"/>
</dbReference>
<evidence type="ECO:0000256" key="5">
    <source>
        <dbReference type="ARBA" id="ARBA00023015"/>
    </source>
</evidence>
<dbReference type="InterPro" id="IPR036236">
    <property type="entry name" value="Znf_C2H2_sf"/>
</dbReference>
<dbReference type="GO" id="GO:0000976">
    <property type="term" value="F:transcription cis-regulatory region binding"/>
    <property type="evidence" value="ECO:0007669"/>
    <property type="project" value="TreeGrafter"/>
</dbReference>
<proteinExistence type="predicted"/>
<evidence type="ECO:0000256" key="4">
    <source>
        <dbReference type="ARBA" id="ARBA00022833"/>
    </source>
</evidence>
<organism evidence="9 10">
    <name type="scientific">Dendrobium chrysotoxum</name>
    <name type="common">Orchid</name>
    <dbReference type="NCBI Taxonomy" id="161865"/>
    <lineage>
        <taxon>Eukaryota</taxon>
        <taxon>Viridiplantae</taxon>
        <taxon>Streptophyta</taxon>
        <taxon>Embryophyta</taxon>
        <taxon>Tracheophyta</taxon>
        <taxon>Spermatophyta</taxon>
        <taxon>Magnoliopsida</taxon>
        <taxon>Liliopsida</taxon>
        <taxon>Asparagales</taxon>
        <taxon>Orchidaceae</taxon>
        <taxon>Epidendroideae</taxon>
        <taxon>Malaxideae</taxon>
        <taxon>Dendrobiinae</taxon>
        <taxon>Dendrobium</taxon>
    </lineage>
</organism>
<dbReference type="GO" id="GO:0005634">
    <property type="term" value="C:nucleus"/>
    <property type="evidence" value="ECO:0007669"/>
    <property type="project" value="TreeGrafter"/>
</dbReference>
<keyword evidence="2" id="KW-0677">Repeat</keyword>
<keyword evidence="4" id="KW-0862">Zinc</keyword>
<evidence type="ECO:0000256" key="2">
    <source>
        <dbReference type="ARBA" id="ARBA00022737"/>
    </source>
</evidence>
<dbReference type="GO" id="GO:0008270">
    <property type="term" value="F:zinc ion binding"/>
    <property type="evidence" value="ECO:0007669"/>
    <property type="project" value="UniProtKB-KW"/>
</dbReference>
<evidence type="ECO:0000256" key="7">
    <source>
        <dbReference type="PROSITE-ProRule" id="PRU00042"/>
    </source>
</evidence>
<dbReference type="PROSITE" id="PS50157">
    <property type="entry name" value="ZINC_FINGER_C2H2_2"/>
    <property type="match status" value="1"/>
</dbReference>
<keyword evidence="10" id="KW-1185">Reference proteome</keyword>
<dbReference type="Pfam" id="PF13912">
    <property type="entry name" value="zf-C2H2_6"/>
    <property type="match status" value="1"/>
</dbReference>
<evidence type="ECO:0000313" key="9">
    <source>
        <dbReference type="EMBL" id="KAH0466157.1"/>
    </source>
</evidence>
<reference evidence="9 10" key="1">
    <citation type="journal article" date="2021" name="Hortic Res">
        <title>Chromosome-scale assembly of the Dendrobium chrysotoxum genome enhances the understanding of orchid evolution.</title>
        <authorList>
            <person name="Zhang Y."/>
            <person name="Zhang G.Q."/>
            <person name="Zhang D."/>
            <person name="Liu X.D."/>
            <person name="Xu X.Y."/>
            <person name="Sun W.H."/>
            <person name="Yu X."/>
            <person name="Zhu X."/>
            <person name="Wang Z.W."/>
            <person name="Zhao X."/>
            <person name="Zhong W.Y."/>
            <person name="Chen H."/>
            <person name="Yin W.L."/>
            <person name="Huang T."/>
            <person name="Niu S.C."/>
            <person name="Liu Z.J."/>
        </authorList>
    </citation>
    <scope>NUCLEOTIDE SEQUENCE [LARGE SCALE GENOMIC DNA]</scope>
    <source>
        <strain evidence="9">Lindl</strain>
    </source>
</reference>
<dbReference type="GO" id="GO:0003700">
    <property type="term" value="F:DNA-binding transcription factor activity"/>
    <property type="evidence" value="ECO:0007669"/>
    <property type="project" value="InterPro"/>
</dbReference>